<feature type="compositionally biased region" description="Acidic residues" evidence="1">
    <location>
        <begin position="71"/>
        <end position="81"/>
    </location>
</feature>
<keyword evidence="3" id="KW-1185">Reference proteome</keyword>
<accession>A0AAW1MM57</accession>
<evidence type="ECO:0000313" key="2">
    <source>
        <dbReference type="EMBL" id="KAK9750049.1"/>
    </source>
</evidence>
<feature type="region of interest" description="Disordered" evidence="1">
    <location>
        <begin position="38"/>
        <end position="83"/>
    </location>
</feature>
<dbReference type="EMBL" id="JBDFQZ010000002">
    <property type="protein sequence ID" value="KAK9750049.1"/>
    <property type="molecule type" value="Genomic_DNA"/>
</dbReference>
<dbReference type="Proteomes" id="UP001443914">
    <property type="component" value="Unassembled WGS sequence"/>
</dbReference>
<evidence type="ECO:0000256" key="1">
    <source>
        <dbReference type="SAM" id="MobiDB-lite"/>
    </source>
</evidence>
<comment type="caution">
    <text evidence="2">The sequence shown here is derived from an EMBL/GenBank/DDBJ whole genome shotgun (WGS) entry which is preliminary data.</text>
</comment>
<protein>
    <submittedName>
        <fullName evidence="2">Uncharacterized protein</fullName>
    </submittedName>
</protein>
<gene>
    <name evidence="2" type="ORF">RND81_02G169700</name>
</gene>
<proteinExistence type="predicted"/>
<organism evidence="2 3">
    <name type="scientific">Saponaria officinalis</name>
    <name type="common">Common soapwort</name>
    <name type="synonym">Lychnis saponaria</name>
    <dbReference type="NCBI Taxonomy" id="3572"/>
    <lineage>
        <taxon>Eukaryota</taxon>
        <taxon>Viridiplantae</taxon>
        <taxon>Streptophyta</taxon>
        <taxon>Embryophyta</taxon>
        <taxon>Tracheophyta</taxon>
        <taxon>Spermatophyta</taxon>
        <taxon>Magnoliopsida</taxon>
        <taxon>eudicotyledons</taxon>
        <taxon>Gunneridae</taxon>
        <taxon>Pentapetalae</taxon>
        <taxon>Caryophyllales</taxon>
        <taxon>Caryophyllaceae</taxon>
        <taxon>Caryophylleae</taxon>
        <taxon>Saponaria</taxon>
    </lineage>
</organism>
<reference evidence="2" key="1">
    <citation type="submission" date="2024-03" db="EMBL/GenBank/DDBJ databases">
        <title>WGS assembly of Saponaria officinalis var. Norfolk2.</title>
        <authorList>
            <person name="Jenkins J."/>
            <person name="Shu S."/>
            <person name="Grimwood J."/>
            <person name="Barry K."/>
            <person name="Goodstein D."/>
            <person name="Schmutz J."/>
            <person name="Leebens-Mack J."/>
            <person name="Osbourn A."/>
        </authorList>
    </citation>
    <scope>NUCLEOTIDE SEQUENCE [LARGE SCALE GENOMIC DNA]</scope>
    <source>
        <strain evidence="2">JIC</strain>
    </source>
</reference>
<dbReference type="AlphaFoldDB" id="A0AAW1MM57"/>
<evidence type="ECO:0000313" key="3">
    <source>
        <dbReference type="Proteomes" id="UP001443914"/>
    </source>
</evidence>
<sequence length="257" mass="29236">MEKTVGLTEYEKVRSARIAEIKVRLQELGVQNIGKSLTSLVESSKSNKRKDKGNTPSNKGRDVEYVPTFDGESEEGDDPSDGEILRKVTRLGSRQQVRCIPPRLMRKFSTISKRGLGINNDDGADKTRLMAQTKLLINERRAQERQNAEVSLRQTNKGSKMTMDDLIIQKKLQLEKEVDTNNNLQQLSCLLTDKQNRSTTLERQALGDQYHPQDVHNEELIFDKDDFLSDSEGESSFGYGDKRLNNFVVQEAELENE</sequence>
<name>A0AAW1MM57_SAPOF</name>